<organism evidence="12 13">
    <name type="scientific">Lachnellula occidentalis</name>
    <dbReference type="NCBI Taxonomy" id="215460"/>
    <lineage>
        <taxon>Eukaryota</taxon>
        <taxon>Fungi</taxon>
        <taxon>Dikarya</taxon>
        <taxon>Ascomycota</taxon>
        <taxon>Pezizomycotina</taxon>
        <taxon>Leotiomycetes</taxon>
        <taxon>Helotiales</taxon>
        <taxon>Lachnaceae</taxon>
        <taxon>Lachnellula</taxon>
    </lineage>
</organism>
<feature type="binding site" evidence="8">
    <location>
        <position position="371"/>
    </location>
    <ligand>
        <name>substrate</name>
    </ligand>
</feature>
<feature type="binding site" evidence="8">
    <location>
        <position position="229"/>
    </location>
    <ligand>
        <name>NAD(+)</name>
        <dbReference type="ChEBI" id="CHEBI:57540"/>
    </ligand>
</feature>
<dbReference type="FunFam" id="3.40.50.10860:FF:000002">
    <property type="entry name" value="Glutamate dehydrogenase"/>
    <property type="match status" value="1"/>
</dbReference>
<dbReference type="SUPFAM" id="SSF51735">
    <property type="entry name" value="NAD(P)-binding Rossmann-fold domains"/>
    <property type="match status" value="1"/>
</dbReference>
<dbReference type="Gene3D" id="3.40.50.720">
    <property type="entry name" value="NAD(P)-binding Rossmann-like Domain"/>
    <property type="match status" value="1"/>
</dbReference>
<evidence type="ECO:0000256" key="10">
    <source>
        <dbReference type="RuleBase" id="RU004417"/>
    </source>
</evidence>
<keyword evidence="8" id="KW-0520">NAD</keyword>
<dbReference type="GO" id="GO:0005829">
    <property type="term" value="C:cytosol"/>
    <property type="evidence" value="ECO:0007669"/>
    <property type="project" value="TreeGrafter"/>
</dbReference>
<keyword evidence="8" id="KW-0547">Nucleotide-binding</keyword>
<dbReference type="GO" id="GO:0006537">
    <property type="term" value="P:glutamate biosynthetic process"/>
    <property type="evidence" value="ECO:0007669"/>
    <property type="project" value="TreeGrafter"/>
</dbReference>
<dbReference type="PRINTS" id="PR00082">
    <property type="entry name" value="GLFDHDRGNASE"/>
</dbReference>
<evidence type="ECO:0000259" key="11">
    <source>
        <dbReference type="SMART" id="SM00839"/>
    </source>
</evidence>
<dbReference type="PROSITE" id="PS00074">
    <property type="entry name" value="GLFV_DEHYDROGENASE"/>
    <property type="match status" value="1"/>
</dbReference>
<evidence type="ECO:0000313" key="13">
    <source>
        <dbReference type="Proteomes" id="UP000443090"/>
    </source>
</evidence>
<dbReference type="FunFam" id="3.40.50.720:FF:000030">
    <property type="entry name" value="Glutamate dehydrogenase"/>
    <property type="match status" value="1"/>
</dbReference>
<evidence type="ECO:0000256" key="4">
    <source>
        <dbReference type="ARBA" id="ARBA00023002"/>
    </source>
</evidence>
<feature type="binding site" evidence="8">
    <location>
        <position position="102"/>
    </location>
    <ligand>
        <name>substrate</name>
    </ligand>
</feature>
<gene>
    <name evidence="12" type="primary">gdhA</name>
    <name evidence="12" type="ORF">LOCC1_G003053</name>
</gene>
<protein>
    <recommendedName>
        <fullName evidence="6">Glutamate dehydrogenase</fullName>
    </recommendedName>
</protein>
<dbReference type="FunFam" id="1.10.285.10:FF:000001">
    <property type="entry name" value="Glutamate dehydrogenase"/>
    <property type="match status" value="1"/>
</dbReference>
<evidence type="ECO:0000256" key="7">
    <source>
        <dbReference type="PIRSR" id="PIRSR000185-1"/>
    </source>
</evidence>
<evidence type="ECO:0000256" key="5">
    <source>
        <dbReference type="ARBA" id="ARBA00048584"/>
    </source>
</evidence>
<dbReference type="InterPro" id="IPR036291">
    <property type="entry name" value="NAD(P)-bd_dom_sf"/>
</dbReference>
<dbReference type="FunFam" id="1.10.285.10:FF:000003">
    <property type="entry name" value="Glutamate dehydrogenase"/>
    <property type="match status" value="1"/>
</dbReference>
<dbReference type="InterPro" id="IPR006097">
    <property type="entry name" value="Glu/Leu/Phe/Val/Trp_DH_dimer"/>
</dbReference>
<dbReference type="PANTHER" id="PTHR43571:SF1">
    <property type="entry name" value="NADP-SPECIFIC GLUTAMATE DEHYDROGENASE 1-RELATED"/>
    <property type="match status" value="1"/>
</dbReference>
<feature type="site" description="Important for catalysis" evidence="9">
    <location>
        <position position="154"/>
    </location>
</feature>
<dbReference type="InterPro" id="IPR050724">
    <property type="entry name" value="Glu_Leu_Phe_Val_DH"/>
</dbReference>
<dbReference type="Pfam" id="PF00208">
    <property type="entry name" value="ELFV_dehydrog"/>
    <property type="match status" value="1"/>
</dbReference>
<dbReference type="GO" id="GO:0000166">
    <property type="term" value="F:nucleotide binding"/>
    <property type="evidence" value="ECO:0007669"/>
    <property type="project" value="UniProtKB-KW"/>
</dbReference>
<evidence type="ECO:0000256" key="2">
    <source>
        <dbReference type="ARBA" id="ARBA00011643"/>
    </source>
</evidence>
<dbReference type="PIRSF" id="PIRSF000185">
    <property type="entry name" value="Glu_DH"/>
    <property type="match status" value="1"/>
</dbReference>
<keyword evidence="3" id="KW-0521">NADP</keyword>
<comment type="catalytic activity">
    <reaction evidence="5">
        <text>L-glutamate + NADP(+) + H2O = 2-oxoglutarate + NH4(+) + NADPH + H(+)</text>
        <dbReference type="Rhea" id="RHEA:11612"/>
        <dbReference type="ChEBI" id="CHEBI:15377"/>
        <dbReference type="ChEBI" id="CHEBI:15378"/>
        <dbReference type="ChEBI" id="CHEBI:16810"/>
        <dbReference type="ChEBI" id="CHEBI:28938"/>
        <dbReference type="ChEBI" id="CHEBI:29985"/>
        <dbReference type="ChEBI" id="CHEBI:57783"/>
        <dbReference type="ChEBI" id="CHEBI:58349"/>
        <dbReference type="EC" id="1.4.1.4"/>
    </reaction>
</comment>
<evidence type="ECO:0000256" key="1">
    <source>
        <dbReference type="ARBA" id="ARBA00006382"/>
    </source>
</evidence>
<evidence type="ECO:0000313" key="12">
    <source>
        <dbReference type="EMBL" id="TVY47435.1"/>
    </source>
</evidence>
<feature type="binding site" evidence="8">
    <location>
        <position position="78"/>
    </location>
    <ligand>
        <name>substrate</name>
    </ligand>
</feature>
<evidence type="ECO:0000256" key="6">
    <source>
        <dbReference type="PIRNR" id="PIRNR000185"/>
    </source>
</evidence>
<keyword evidence="4 6" id="KW-0560">Oxidoreductase</keyword>
<dbReference type="Gene3D" id="1.10.285.10">
    <property type="entry name" value="Glutamate Dehydrogenase, chain A, domain 3"/>
    <property type="match status" value="2"/>
</dbReference>
<accession>A0A8H8S3X7</accession>
<comment type="subunit">
    <text evidence="2">Homohexamer.</text>
</comment>
<dbReference type="Proteomes" id="UP000443090">
    <property type="component" value="Unassembled WGS sequence"/>
</dbReference>
<dbReference type="InterPro" id="IPR006095">
    <property type="entry name" value="Glu/Leu/Phe/Val/Trp_DH"/>
</dbReference>
<evidence type="ECO:0000256" key="8">
    <source>
        <dbReference type="PIRSR" id="PIRSR000185-2"/>
    </source>
</evidence>
<dbReference type="InterPro" id="IPR033922">
    <property type="entry name" value="NAD_bind_Glu_DH"/>
</dbReference>
<evidence type="ECO:0000256" key="3">
    <source>
        <dbReference type="ARBA" id="ARBA00022857"/>
    </source>
</evidence>
<feature type="binding site" evidence="8">
    <location>
        <position position="99"/>
    </location>
    <ligand>
        <name>substrate</name>
    </ligand>
</feature>
<dbReference type="InterPro" id="IPR046346">
    <property type="entry name" value="Aminoacid_DH-like_N_sf"/>
</dbReference>
<feature type="domain" description="Glutamate/phenylalanine/leucine/valine/L-tryptophan dehydrogenase C-terminal" evidence="11">
    <location>
        <begin position="190"/>
        <end position="442"/>
    </location>
</feature>
<dbReference type="InterPro" id="IPR033524">
    <property type="entry name" value="Glu/Leu/Phe/Val_DH_AS"/>
</dbReference>
<dbReference type="SUPFAM" id="SSF53223">
    <property type="entry name" value="Aminoacid dehydrogenase-like, N-terminal domain"/>
    <property type="match status" value="1"/>
</dbReference>
<evidence type="ECO:0000256" key="9">
    <source>
        <dbReference type="PIRSR" id="PIRSR000185-3"/>
    </source>
</evidence>
<feature type="active site" description="Proton donor" evidence="7">
    <location>
        <position position="114"/>
    </location>
</feature>
<dbReference type="CDD" id="cd05313">
    <property type="entry name" value="NAD_bind_2_Glu_DH"/>
    <property type="match status" value="1"/>
</dbReference>
<dbReference type="NCBIfam" id="NF006929">
    <property type="entry name" value="PRK09414.1"/>
    <property type="match status" value="1"/>
</dbReference>
<feature type="binding site" evidence="8">
    <location>
        <position position="153"/>
    </location>
    <ligand>
        <name>substrate</name>
    </ligand>
</feature>
<comment type="caution">
    <text evidence="12">The sequence shown here is derived from an EMBL/GenBank/DDBJ whole genome shotgun (WGS) entry which is preliminary data.</text>
</comment>
<dbReference type="InterPro" id="IPR006096">
    <property type="entry name" value="Glu/Leu/Phe/Val/Trp_DH_C"/>
</dbReference>
<dbReference type="OrthoDB" id="6718861at2759"/>
<reference evidence="12 13" key="1">
    <citation type="submission" date="2018-05" db="EMBL/GenBank/DDBJ databases">
        <title>Genome sequencing and assembly of the regulated plant pathogen Lachnellula willkommii and related sister species for the development of diagnostic species identification markers.</title>
        <authorList>
            <person name="Giroux E."/>
            <person name="Bilodeau G."/>
        </authorList>
    </citation>
    <scope>NUCLEOTIDE SEQUENCE [LARGE SCALE GENOMIC DNA]</scope>
    <source>
        <strain evidence="12 13">CBS 160.35</strain>
    </source>
</reference>
<dbReference type="GO" id="GO:0004354">
    <property type="term" value="F:glutamate dehydrogenase (NADP+) activity"/>
    <property type="evidence" value="ECO:0007669"/>
    <property type="project" value="UniProtKB-EC"/>
</dbReference>
<name>A0A8H8S3X7_9HELO</name>
<dbReference type="EMBL" id="QGMI01000092">
    <property type="protein sequence ID" value="TVY47435.1"/>
    <property type="molecule type" value="Genomic_DNA"/>
</dbReference>
<dbReference type="InterPro" id="IPR014362">
    <property type="entry name" value="Glu_DH"/>
</dbReference>
<dbReference type="AlphaFoldDB" id="A0A8H8S3X7"/>
<comment type="similarity">
    <text evidence="1 6 10">Belongs to the Glu/Leu/Phe/Val dehydrogenases family.</text>
</comment>
<sequence length="445" mass="48142">MSNLPSEPEFEQAYKELASTLENSSLFEQKPEFKKALQIAAIPERIIQFRVVWEDDKNQVQVNRGYRVQFNSALGPYKGGLRFHPTVNLSVLKFLGFEQIFKNALTGLNIGGGKGGADFDPKGKSDNEIRKFCVSFMRELSKHIGADTDIPAGDIGVSPREIGWLFGAYKAETKKWEGVLTGKGGTWGGSLIRPEATGYGLVYYVNHMIAHAGLGSFKGKTVAISGSGNVAQYAALKAIELGATVVSLSDSNGTIIGASISPDEIHAIAALKVKRQSLTEFKSKHKYIDGARPWTHVKVDVALPCATQNEVSKDEAEALVSSGARFIAEGSNMGCTQEAIDVFEAHRKSKKDKAIWYAPGKAANAGGVAVSGLEMAQNSQRISWTSEEVDEKLKGIMEEAFRIGLETAQKYVKGGEGEYPSLVAGSNIAGFVKVAEAMHAQGDWW</sequence>
<proteinExistence type="inferred from homology"/>
<keyword evidence="13" id="KW-1185">Reference proteome</keyword>
<dbReference type="PANTHER" id="PTHR43571">
    <property type="entry name" value="NADP-SPECIFIC GLUTAMATE DEHYDROGENASE 1-RELATED"/>
    <property type="match status" value="1"/>
</dbReference>
<dbReference type="SMART" id="SM00839">
    <property type="entry name" value="ELFV_dehydrog"/>
    <property type="match status" value="1"/>
</dbReference>
<feature type="binding site" evidence="8">
    <location>
        <position position="197"/>
    </location>
    <ligand>
        <name>NAD(+)</name>
        <dbReference type="ChEBI" id="CHEBI:57540"/>
    </ligand>
</feature>
<dbReference type="Pfam" id="PF02812">
    <property type="entry name" value="ELFV_dehydrog_N"/>
    <property type="match status" value="1"/>
</dbReference>
<dbReference type="Gene3D" id="3.40.50.10860">
    <property type="entry name" value="Leucine Dehydrogenase, chain A, domain 1"/>
    <property type="match status" value="1"/>
</dbReference>